<dbReference type="OMA" id="FAKFACH"/>
<evidence type="ECO:0000256" key="1">
    <source>
        <dbReference type="ARBA" id="ARBA00004477"/>
    </source>
</evidence>
<keyword evidence="4 8" id="KW-0812">Transmembrane</keyword>
<organism evidence="9 10">
    <name type="scientific">Tribolium castaneum</name>
    <name type="common">Red flour beetle</name>
    <dbReference type="NCBI Taxonomy" id="7070"/>
    <lineage>
        <taxon>Eukaryota</taxon>
        <taxon>Metazoa</taxon>
        <taxon>Ecdysozoa</taxon>
        <taxon>Arthropoda</taxon>
        <taxon>Hexapoda</taxon>
        <taxon>Insecta</taxon>
        <taxon>Pterygota</taxon>
        <taxon>Neoptera</taxon>
        <taxon>Endopterygota</taxon>
        <taxon>Coleoptera</taxon>
        <taxon>Polyphaga</taxon>
        <taxon>Cucujiformia</taxon>
        <taxon>Tenebrionidae</taxon>
        <taxon>Tenebrionidae incertae sedis</taxon>
        <taxon>Tribolium</taxon>
    </lineage>
</organism>
<evidence type="ECO:0000313" key="10">
    <source>
        <dbReference type="Proteomes" id="UP000007266"/>
    </source>
</evidence>
<dbReference type="OrthoDB" id="17366at2759"/>
<dbReference type="EMBL" id="KQ971351">
    <property type="protein sequence ID" value="EFA06524.1"/>
    <property type="molecule type" value="Genomic_DNA"/>
</dbReference>
<evidence type="ECO:0000256" key="8">
    <source>
        <dbReference type="SAM" id="Phobius"/>
    </source>
</evidence>
<evidence type="ECO:0000256" key="7">
    <source>
        <dbReference type="ARBA" id="ARBA00023136"/>
    </source>
</evidence>
<feature type="transmembrane region" description="Helical" evidence="8">
    <location>
        <begin position="16"/>
        <end position="34"/>
    </location>
</feature>
<dbReference type="HOGENOM" id="CLU_102687_0_0_1"/>
<reference evidence="9 10" key="2">
    <citation type="journal article" date="2010" name="Nucleic Acids Res.">
        <title>BeetleBase in 2010: revisions to provide comprehensive genomic information for Tribolium castaneum.</title>
        <authorList>
            <person name="Kim H.S."/>
            <person name="Murphy T."/>
            <person name="Xia J."/>
            <person name="Caragea D."/>
            <person name="Park Y."/>
            <person name="Beeman R.W."/>
            <person name="Lorenzen M.D."/>
            <person name="Butcher S."/>
            <person name="Manak J.R."/>
            <person name="Brown S.J."/>
        </authorList>
    </citation>
    <scope>GENOME REANNOTATION</scope>
    <source>
        <strain evidence="9 10">Georgia GA2</strain>
    </source>
</reference>
<dbReference type="Proteomes" id="UP000007266">
    <property type="component" value="Linkage group 7"/>
</dbReference>
<keyword evidence="6 8" id="KW-1133">Transmembrane helix</keyword>
<gene>
    <name evidence="9" type="primary">AUGUSTUS-3.0.2_09427</name>
    <name evidence="9" type="ORF">TcasGA2_TC009427</name>
</gene>
<dbReference type="GO" id="GO:0006506">
    <property type="term" value="P:GPI anchor biosynthetic process"/>
    <property type="evidence" value="ECO:0007669"/>
    <property type="project" value="UniProtKB-UniPathway"/>
</dbReference>
<evidence type="ECO:0000256" key="3">
    <source>
        <dbReference type="ARBA" id="ARBA00022502"/>
    </source>
</evidence>
<evidence type="ECO:0000256" key="6">
    <source>
        <dbReference type="ARBA" id="ARBA00022989"/>
    </source>
</evidence>
<dbReference type="AlphaFoldDB" id="D6WQY4"/>
<feature type="transmembrane region" description="Helical" evidence="8">
    <location>
        <begin position="184"/>
        <end position="206"/>
    </location>
</feature>
<evidence type="ECO:0000313" key="9">
    <source>
        <dbReference type="EMBL" id="EFA06524.1"/>
    </source>
</evidence>
<keyword evidence="7 8" id="KW-0472">Membrane</keyword>
<dbReference type="eggNOG" id="KOG3144">
    <property type="taxonomic scope" value="Eukaryota"/>
</dbReference>
<feature type="transmembrane region" description="Helical" evidence="8">
    <location>
        <begin position="46"/>
        <end position="63"/>
    </location>
</feature>
<accession>D6WQY4</accession>
<keyword evidence="5" id="KW-0256">Endoplasmic reticulum</keyword>
<proteinExistence type="predicted"/>
<keyword evidence="10" id="KW-1185">Reference proteome</keyword>
<keyword evidence="3" id="KW-0337">GPI-anchor biosynthesis</keyword>
<comment type="subcellular location">
    <subcellularLocation>
        <location evidence="1">Endoplasmic reticulum membrane</location>
        <topology evidence="1">Multi-pass membrane protein</topology>
    </subcellularLocation>
</comment>
<evidence type="ECO:0000256" key="4">
    <source>
        <dbReference type="ARBA" id="ARBA00022692"/>
    </source>
</evidence>
<protein>
    <submittedName>
        <fullName evidence="9">Phosphatidylinositol-glycan biosynthesis class F protein-like Protein</fullName>
    </submittedName>
</protein>
<reference evidence="9 10" key="1">
    <citation type="journal article" date="2008" name="Nature">
        <title>The genome of the model beetle and pest Tribolium castaneum.</title>
        <authorList>
            <consortium name="Tribolium Genome Sequencing Consortium"/>
            <person name="Richards S."/>
            <person name="Gibbs R.A."/>
            <person name="Weinstock G.M."/>
            <person name="Brown S.J."/>
            <person name="Denell R."/>
            <person name="Beeman R.W."/>
            <person name="Gibbs R."/>
            <person name="Beeman R.W."/>
            <person name="Brown S.J."/>
            <person name="Bucher G."/>
            <person name="Friedrich M."/>
            <person name="Grimmelikhuijzen C.J."/>
            <person name="Klingler M."/>
            <person name="Lorenzen M."/>
            <person name="Richards S."/>
            <person name="Roth S."/>
            <person name="Schroder R."/>
            <person name="Tautz D."/>
            <person name="Zdobnov E.M."/>
            <person name="Muzny D."/>
            <person name="Gibbs R.A."/>
            <person name="Weinstock G.M."/>
            <person name="Attaway T."/>
            <person name="Bell S."/>
            <person name="Buhay C.J."/>
            <person name="Chandrabose M.N."/>
            <person name="Chavez D."/>
            <person name="Clerk-Blankenburg K.P."/>
            <person name="Cree A."/>
            <person name="Dao M."/>
            <person name="Davis C."/>
            <person name="Chacko J."/>
            <person name="Dinh H."/>
            <person name="Dugan-Rocha S."/>
            <person name="Fowler G."/>
            <person name="Garner T.T."/>
            <person name="Garnes J."/>
            <person name="Gnirke A."/>
            <person name="Hawes A."/>
            <person name="Hernandez J."/>
            <person name="Hines S."/>
            <person name="Holder M."/>
            <person name="Hume J."/>
            <person name="Jhangiani S.N."/>
            <person name="Joshi V."/>
            <person name="Khan Z.M."/>
            <person name="Jackson L."/>
            <person name="Kovar C."/>
            <person name="Kowis A."/>
            <person name="Lee S."/>
            <person name="Lewis L.R."/>
            <person name="Margolis J."/>
            <person name="Morgan M."/>
            <person name="Nazareth L.V."/>
            <person name="Nguyen N."/>
            <person name="Okwuonu G."/>
            <person name="Parker D."/>
            <person name="Richards S."/>
            <person name="Ruiz S.J."/>
            <person name="Santibanez J."/>
            <person name="Savard J."/>
            <person name="Scherer S.E."/>
            <person name="Schneider B."/>
            <person name="Sodergren E."/>
            <person name="Tautz D."/>
            <person name="Vattahil S."/>
            <person name="Villasana D."/>
            <person name="White C.S."/>
            <person name="Wright R."/>
            <person name="Park Y."/>
            <person name="Beeman R.W."/>
            <person name="Lord J."/>
            <person name="Oppert B."/>
            <person name="Lorenzen M."/>
            <person name="Brown S."/>
            <person name="Wang L."/>
            <person name="Savard J."/>
            <person name="Tautz D."/>
            <person name="Richards S."/>
            <person name="Weinstock G."/>
            <person name="Gibbs R.A."/>
            <person name="Liu Y."/>
            <person name="Worley K."/>
            <person name="Weinstock G."/>
            <person name="Elsik C.G."/>
            <person name="Reese J.T."/>
            <person name="Elhaik E."/>
            <person name="Landan G."/>
            <person name="Graur D."/>
            <person name="Arensburger P."/>
            <person name="Atkinson P."/>
            <person name="Beeman R.W."/>
            <person name="Beidler J."/>
            <person name="Brown S.J."/>
            <person name="Demuth J.P."/>
            <person name="Drury D.W."/>
            <person name="Du Y.Z."/>
            <person name="Fujiwara H."/>
            <person name="Lorenzen M."/>
            <person name="Maselli V."/>
            <person name="Osanai M."/>
            <person name="Park Y."/>
            <person name="Robertson H.M."/>
            <person name="Tu Z."/>
            <person name="Wang J.J."/>
            <person name="Wang S."/>
            <person name="Richards S."/>
            <person name="Song H."/>
            <person name="Zhang L."/>
            <person name="Sodergren E."/>
            <person name="Werner D."/>
            <person name="Stanke M."/>
            <person name="Morgenstern B."/>
            <person name="Solovyev V."/>
            <person name="Kosarev P."/>
            <person name="Brown G."/>
            <person name="Chen H.C."/>
            <person name="Ermolaeva O."/>
            <person name="Hlavina W."/>
            <person name="Kapustin Y."/>
            <person name="Kiryutin B."/>
            <person name="Kitts P."/>
            <person name="Maglott D."/>
            <person name="Pruitt K."/>
            <person name="Sapojnikov V."/>
            <person name="Souvorov A."/>
            <person name="Mackey A.J."/>
            <person name="Waterhouse R.M."/>
            <person name="Wyder S."/>
            <person name="Zdobnov E.M."/>
            <person name="Zdobnov E.M."/>
            <person name="Wyder S."/>
            <person name="Kriventseva E.V."/>
            <person name="Kadowaki T."/>
            <person name="Bork P."/>
            <person name="Aranda M."/>
            <person name="Bao R."/>
            <person name="Beermann A."/>
            <person name="Berns N."/>
            <person name="Bolognesi R."/>
            <person name="Bonneton F."/>
            <person name="Bopp D."/>
            <person name="Brown S.J."/>
            <person name="Bucher G."/>
            <person name="Butts T."/>
            <person name="Chaumot A."/>
            <person name="Denell R.E."/>
            <person name="Ferrier D.E."/>
            <person name="Friedrich M."/>
            <person name="Gordon C.M."/>
            <person name="Jindra M."/>
            <person name="Klingler M."/>
            <person name="Lan Q."/>
            <person name="Lattorff H.M."/>
            <person name="Laudet V."/>
            <person name="von Levetsow C."/>
            <person name="Liu Z."/>
            <person name="Lutz R."/>
            <person name="Lynch J.A."/>
            <person name="da Fonseca R.N."/>
            <person name="Posnien N."/>
            <person name="Reuter R."/>
            <person name="Roth S."/>
            <person name="Savard J."/>
            <person name="Schinko J.B."/>
            <person name="Schmitt C."/>
            <person name="Schoppmeier M."/>
            <person name="Schroder R."/>
            <person name="Shippy T.D."/>
            <person name="Simonnet F."/>
            <person name="Marques-Souza H."/>
            <person name="Tautz D."/>
            <person name="Tomoyasu Y."/>
            <person name="Trauner J."/>
            <person name="Van der Zee M."/>
            <person name="Vervoort M."/>
            <person name="Wittkopp N."/>
            <person name="Wimmer E.A."/>
            <person name="Yang X."/>
            <person name="Jones A.K."/>
            <person name="Sattelle D.B."/>
            <person name="Ebert P.R."/>
            <person name="Nelson D."/>
            <person name="Scott J.G."/>
            <person name="Beeman R.W."/>
            <person name="Muthukrishnan S."/>
            <person name="Kramer K.J."/>
            <person name="Arakane Y."/>
            <person name="Beeman R.W."/>
            <person name="Zhu Q."/>
            <person name="Hogenkamp D."/>
            <person name="Dixit R."/>
            <person name="Oppert B."/>
            <person name="Jiang H."/>
            <person name="Zou Z."/>
            <person name="Marshall J."/>
            <person name="Elpidina E."/>
            <person name="Vinokurov K."/>
            <person name="Oppert C."/>
            <person name="Zou Z."/>
            <person name="Evans J."/>
            <person name="Lu Z."/>
            <person name="Zhao P."/>
            <person name="Sumathipala N."/>
            <person name="Altincicek B."/>
            <person name="Vilcinskas A."/>
            <person name="Williams M."/>
            <person name="Hultmark D."/>
            <person name="Hetru C."/>
            <person name="Jiang H."/>
            <person name="Grimmelikhuijzen C.J."/>
            <person name="Hauser F."/>
            <person name="Cazzamali G."/>
            <person name="Williamson M."/>
            <person name="Park Y."/>
            <person name="Li B."/>
            <person name="Tanaka Y."/>
            <person name="Predel R."/>
            <person name="Neupert S."/>
            <person name="Schachtner J."/>
            <person name="Verleyen P."/>
            <person name="Raible F."/>
            <person name="Bork P."/>
            <person name="Friedrich M."/>
            <person name="Walden K.K."/>
            <person name="Robertson H.M."/>
            <person name="Angeli S."/>
            <person name="Foret S."/>
            <person name="Bucher G."/>
            <person name="Schuetz S."/>
            <person name="Maleszka R."/>
            <person name="Wimmer E.A."/>
            <person name="Beeman R.W."/>
            <person name="Lorenzen M."/>
            <person name="Tomoyasu Y."/>
            <person name="Miller S.C."/>
            <person name="Grossmann D."/>
            <person name="Bucher G."/>
        </authorList>
    </citation>
    <scope>NUCLEOTIDE SEQUENCE [LARGE SCALE GENOMIC DNA]</scope>
    <source>
        <strain evidence="9 10">Georgia GA2</strain>
    </source>
</reference>
<feature type="transmembrane region" description="Helical" evidence="8">
    <location>
        <begin position="154"/>
        <end position="172"/>
    </location>
</feature>
<dbReference type="InParanoid" id="D6WQY4"/>
<dbReference type="GO" id="GO:0005789">
    <property type="term" value="C:endoplasmic reticulum membrane"/>
    <property type="evidence" value="ECO:0007669"/>
    <property type="project" value="UniProtKB-SubCell"/>
</dbReference>
<feature type="transmembrane region" description="Helical" evidence="8">
    <location>
        <begin position="115"/>
        <end position="133"/>
    </location>
</feature>
<dbReference type="InterPro" id="IPR009580">
    <property type="entry name" value="GPI_biosynthesis_protein_Pig-F"/>
</dbReference>
<dbReference type="PhylomeDB" id="D6WQY4"/>
<name>D6WQY4_TRICA</name>
<dbReference type="STRING" id="7070.D6WQY4"/>
<evidence type="ECO:0000256" key="2">
    <source>
        <dbReference type="ARBA" id="ARBA00004687"/>
    </source>
</evidence>
<comment type="pathway">
    <text evidence="2">Glycolipid biosynthesis; glycosylphosphatidylinositol-anchor biosynthesis.</text>
</comment>
<evidence type="ECO:0000256" key="5">
    <source>
        <dbReference type="ARBA" id="ARBA00022824"/>
    </source>
</evidence>
<dbReference type="Pfam" id="PF06699">
    <property type="entry name" value="PIG-F"/>
    <property type="match status" value="1"/>
</dbReference>
<feature type="transmembrane region" description="Helical" evidence="8">
    <location>
        <begin position="84"/>
        <end position="103"/>
    </location>
</feature>
<sequence>MPVKYLTPDYSQTLRWNDILTSMYLLLYLSFLYYNNLILSIGHSDSLYNILGLAALEFIKYSFHVSRTKTSFYKHHAKDFIKNVLVLLLLFATIYVVAVLFGAPILSDFEETCMFSLIVTTFTALPLCLYFGGDNTVHMFLSLASYDGSDVQKLFMLKLRLTLFGAWLGAIVIPLDWNRPWQDWPIPCSVGAMVGYMVANFVTSLLQHQYFAKFIRKTGKYML</sequence>
<dbReference type="KEGG" id="tca:657347"/>
<dbReference type="UniPathway" id="UPA00196"/>